<feature type="compositionally biased region" description="Acidic residues" evidence="1">
    <location>
        <begin position="109"/>
        <end position="152"/>
    </location>
</feature>
<evidence type="ECO:0000313" key="3">
    <source>
        <dbReference type="Proteomes" id="UP001157355"/>
    </source>
</evidence>
<evidence type="ECO:0000313" key="2">
    <source>
        <dbReference type="EMBL" id="GLS85656.1"/>
    </source>
</evidence>
<evidence type="ECO:0000256" key="1">
    <source>
        <dbReference type="SAM" id="MobiDB-lite"/>
    </source>
</evidence>
<reference evidence="2 3" key="1">
    <citation type="journal article" date="2014" name="Int. J. Syst. Evol. Microbiol.">
        <title>Complete genome sequence of Corynebacterium casei LMG S-19264T (=DSM 44701T), isolated from a smear-ripened cheese.</title>
        <authorList>
            <consortium name="US DOE Joint Genome Institute (JGI-PGF)"/>
            <person name="Walter F."/>
            <person name="Albersmeier A."/>
            <person name="Kalinowski J."/>
            <person name="Ruckert C."/>
        </authorList>
    </citation>
    <scope>NUCLEOTIDE SEQUENCE [LARGE SCALE GENOMIC DNA]</scope>
    <source>
        <strain evidence="2 3">NBRC 111766</strain>
    </source>
</reference>
<sequence length="177" mass="17512">MDRRSFLRLCAGGLAGASFGVLPGAACADSYQKSVVSQLRRQGYRQINVERTLLGRVRIVAARGGGLREIILNPRTGEILRDVLLAADGQVMPEIAGGDNSGKGSSGDDGSDDDDGSDGDEGSDDGGSDDGGSDDGGSDDDGSDDDGSDDGSDDHGGSGHGGSGSGGSGSGGDGDDD</sequence>
<gene>
    <name evidence="2" type="ORF">GCM10010873_06290</name>
</gene>
<dbReference type="Proteomes" id="UP001157355">
    <property type="component" value="Unassembled WGS sequence"/>
</dbReference>
<evidence type="ECO:0008006" key="4">
    <source>
        <dbReference type="Google" id="ProtNLM"/>
    </source>
</evidence>
<dbReference type="RefSeq" id="WP_284323880.1">
    <property type="nucleotide sequence ID" value="NZ_BSPP01000003.1"/>
</dbReference>
<accession>A0AA37X1Y5</accession>
<keyword evidence="3" id="KW-1185">Reference proteome</keyword>
<proteinExistence type="predicted"/>
<organism evidence="2 3">
    <name type="scientific">Cypionkella aquatica</name>
    <dbReference type="NCBI Taxonomy" id="1756042"/>
    <lineage>
        <taxon>Bacteria</taxon>
        <taxon>Pseudomonadati</taxon>
        <taxon>Pseudomonadota</taxon>
        <taxon>Alphaproteobacteria</taxon>
        <taxon>Rhodobacterales</taxon>
        <taxon>Paracoccaceae</taxon>
        <taxon>Cypionkella</taxon>
    </lineage>
</organism>
<dbReference type="EMBL" id="BSPP01000003">
    <property type="protein sequence ID" value="GLS85656.1"/>
    <property type="molecule type" value="Genomic_DNA"/>
</dbReference>
<name>A0AA37X1Y5_9RHOB</name>
<dbReference type="InterPro" id="IPR006311">
    <property type="entry name" value="TAT_signal"/>
</dbReference>
<protein>
    <recommendedName>
        <fullName evidence="4">PepSY domain-containing protein</fullName>
    </recommendedName>
</protein>
<feature type="region of interest" description="Disordered" evidence="1">
    <location>
        <begin position="93"/>
        <end position="177"/>
    </location>
</feature>
<comment type="caution">
    <text evidence="2">The sequence shown here is derived from an EMBL/GenBank/DDBJ whole genome shotgun (WGS) entry which is preliminary data.</text>
</comment>
<dbReference type="AlphaFoldDB" id="A0AA37X1Y5"/>
<feature type="compositionally biased region" description="Gly residues" evidence="1">
    <location>
        <begin position="158"/>
        <end position="177"/>
    </location>
</feature>
<dbReference type="PROSITE" id="PS51318">
    <property type="entry name" value="TAT"/>
    <property type="match status" value="1"/>
</dbReference>